<accession>A0ABD1FXB2</accession>
<feature type="region of interest" description="Disordered" evidence="1">
    <location>
        <begin position="109"/>
        <end position="133"/>
    </location>
</feature>
<comment type="caution">
    <text evidence="2">The sequence shown here is derived from an EMBL/GenBank/DDBJ whole genome shotgun (WGS) entry which is preliminary data.</text>
</comment>
<evidence type="ECO:0000313" key="3">
    <source>
        <dbReference type="Proteomes" id="UP001567538"/>
    </source>
</evidence>
<dbReference type="EMBL" id="JBEAFC010000011">
    <property type="protein sequence ID" value="KAL1536472.1"/>
    <property type="molecule type" value="Genomic_DNA"/>
</dbReference>
<dbReference type="Proteomes" id="UP001567538">
    <property type="component" value="Unassembled WGS sequence"/>
</dbReference>
<keyword evidence="3" id="KW-1185">Reference proteome</keyword>
<organism evidence="2 3">
    <name type="scientific">Salvia divinorum</name>
    <name type="common">Maria pastora</name>
    <name type="synonym">Diviner's sage</name>
    <dbReference type="NCBI Taxonomy" id="28513"/>
    <lineage>
        <taxon>Eukaryota</taxon>
        <taxon>Viridiplantae</taxon>
        <taxon>Streptophyta</taxon>
        <taxon>Embryophyta</taxon>
        <taxon>Tracheophyta</taxon>
        <taxon>Spermatophyta</taxon>
        <taxon>Magnoliopsida</taxon>
        <taxon>eudicotyledons</taxon>
        <taxon>Gunneridae</taxon>
        <taxon>Pentapetalae</taxon>
        <taxon>asterids</taxon>
        <taxon>lamiids</taxon>
        <taxon>Lamiales</taxon>
        <taxon>Lamiaceae</taxon>
        <taxon>Nepetoideae</taxon>
        <taxon>Mentheae</taxon>
        <taxon>Salviinae</taxon>
        <taxon>Salvia</taxon>
        <taxon>Salvia subgen. Calosphace</taxon>
    </lineage>
</organism>
<evidence type="ECO:0000256" key="1">
    <source>
        <dbReference type="SAM" id="MobiDB-lite"/>
    </source>
</evidence>
<sequence>MNQHLTLASSLAASPFSQPPHPRLHSRTANASLFLLFSSSHLSLSSLSFSRHSLSCRCAGDEGMEEAMLQGVERQQDSGDHSPAGEDRTFVEIKKWASSKWRLEMSVASGLRSSSTESSRSRSRRYSRHSRTSVIRSSRLVPSPFGSPDLVRLKV</sequence>
<feature type="compositionally biased region" description="Basic residues" evidence="1">
    <location>
        <begin position="121"/>
        <end position="131"/>
    </location>
</feature>
<gene>
    <name evidence="2" type="ORF">AAHA92_29120</name>
</gene>
<protein>
    <submittedName>
        <fullName evidence="2">Uncharacterized protein</fullName>
    </submittedName>
</protein>
<dbReference type="AlphaFoldDB" id="A0ABD1FXB2"/>
<evidence type="ECO:0000313" key="2">
    <source>
        <dbReference type="EMBL" id="KAL1536472.1"/>
    </source>
</evidence>
<name>A0ABD1FXB2_SALDI</name>
<proteinExistence type="predicted"/>
<reference evidence="2 3" key="1">
    <citation type="submission" date="2024-06" db="EMBL/GenBank/DDBJ databases">
        <title>A chromosome level genome sequence of Diviner's sage (Salvia divinorum).</title>
        <authorList>
            <person name="Ford S.A."/>
            <person name="Ro D.-K."/>
            <person name="Ness R.W."/>
            <person name="Phillips M.A."/>
        </authorList>
    </citation>
    <scope>NUCLEOTIDE SEQUENCE [LARGE SCALE GENOMIC DNA]</scope>
    <source>
        <strain evidence="2">SAF-2024a</strain>
        <tissue evidence="2">Leaf</tissue>
    </source>
</reference>